<feature type="active site" description="Proton acceptor" evidence="7">
    <location>
        <position position="253"/>
    </location>
</feature>
<keyword evidence="2 7" id="KW-0441">Lipid A biosynthesis</keyword>
<dbReference type="PANTHER" id="PTHR43378:SF2">
    <property type="entry name" value="UDP-3-O-ACYLGLUCOSAMINE N-ACYLTRANSFERASE 1, MITOCHONDRIAL-RELATED"/>
    <property type="match status" value="1"/>
</dbReference>
<keyword evidence="3 7" id="KW-0808">Transferase</keyword>
<proteinExistence type="inferred from homology"/>
<dbReference type="AlphaFoldDB" id="A0A6N4RCR8"/>
<dbReference type="NCBIfam" id="NF002060">
    <property type="entry name" value="PRK00892.1"/>
    <property type="match status" value="1"/>
</dbReference>
<keyword evidence="6 7" id="KW-0012">Acyltransferase</keyword>
<evidence type="ECO:0000256" key="3">
    <source>
        <dbReference type="ARBA" id="ARBA00022679"/>
    </source>
</evidence>
<evidence type="ECO:0000256" key="6">
    <source>
        <dbReference type="ARBA" id="ARBA00023315"/>
    </source>
</evidence>
<dbReference type="Pfam" id="PF00132">
    <property type="entry name" value="Hexapep"/>
    <property type="match status" value="1"/>
</dbReference>
<protein>
    <recommendedName>
        <fullName evidence="7">UDP-3-O-acylglucosamine N-acyltransferase</fullName>
        <ecNumber evidence="7">2.3.1.191</ecNumber>
    </recommendedName>
</protein>
<dbReference type="SUPFAM" id="SSF51161">
    <property type="entry name" value="Trimeric LpxA-like enzymes"/>
    <property type="match status" value="1"/>
</dbReference>
<keyword evidence="5 7" id="KW-0443">Lipid metabolism</keyword>
<evidence type="ECO:0000256" key="7">
    <source>
        <dbReference type="HAMAP-Rule" id="MF_00523"/>
    </source>
</evidence>
<name>A0A6N4RCR8_BLAVI</name>
<evidence type="ECO:0000256" key="4">
    <source>
        <dbReference type="ARBA" id="ARBA00022737"/>
    </source>
</evidence>
<dbReference type="EC" id="2.3.1.191" evidence="7"/>
<dbReference type="Pfam" id="PF04613">
    <property type="entry name" value="LpxD"/>
    <property type="match status" value="1"/>
</dbReference>
<comment type="similarity">
    <text evidence="7">Belongs to the transferase hexapeptide repeat family. LpxD subfamily.</text>
</comment>
<dbReference type="InterPro" id="IPR018357">
    <property type="entry name" value="Hexapep_transf_CS"/>
</dbReference>
<evidence type="ECO:0000256" key="2">
    <source>
        <dbReference type="ARBA" id="ARBA00022556"/>
    </source>
</evidence>
<comment type="caution">
    <text evidence="9">The sequence shown here is derived from an EMBL/GenBank/DDBJ whole genome shotgun (WGS) entry which is preliminary data.</text>
</comment>
<dbReference type="PROSITE" id="PS00101">
    <property type="entry name" value="HEXAPEP_TRANSFERASES"/>
    <property type="match status" value="2"/>
</dbReference>
<evidence type="ECO:0000313" key="9">
    <source>
        <dbReference type="EMBL" id="TKW61517.1"/>
    </source>
</evidence>
<dbReference type="CDD" id="cd03352">
    <property type="entry name" value="LbH_LpxD"/>
    <property type="match status" value="1"/>
</dbReference>
<dbReference type="GO" id="GO:0103118">
    <property type="term" value="F:UDP-3-O-[(3R)-3-hydroxyacyl]-glucosamine N-acyltransferase activity"/>
    <property type="evidence" value="ECO:0007669"/>
    <property type="project" value="UniProtKB-EC"/>
</dbReference>
<evidence type="ECO:0000259" key="8">
    <source>
        <dbReference type="Pfam" id="PF04613"/>
    </source>
</evidence>
<dbReference type="NCBIfam" id="TIGR01853">
    <property type="entry name" value="lipid_A_lpxD"/>
    <property type="match status" value="1"/>
</dbReference>
<dbReference type="EMBL" id="VAFM01000001">
    <property type="protein sequence ID" value="TKW61517.1"/>
    <property type="molecule type" value="Genomic_DNA"/>
</dbReference>
<evidence type="ECO:0000256" key="1">
    <source>
        <dbReference type="ARBA" id="ARBA00022516"/>
    </source>
</evidence>
<dbReference type="InterPro" id="IPR020573">
    <property type="entry name" value="UDP_GlcNAc_AcTrfase_non-rep"/>
</dbReference>
<dbReference type="HAMAP" id="MF_00523">
    <property type="entry name" value="LpxD"/>
    <property type="match status" value="1"/>
</dbReference>
<sequence length="354" mass="36973">MPHFASLKPRTLTLKALCDHLKITTPAGHENLELSAIKTLHEAGASDLSFFDNQQYKHGARSTQAGAVLVRERDASVLPEGTVAVLTNQPYMAFAQALQFMYPEPKPEGGISQFAVVSASAKVHPTARIEPYAVVYAHANIGPHVHIGAHAVVGEGVVIGEGTRIGAHVTLQKTTIGQNCILHPGVRIGQDGFGFAVGPTERGISIVKVPQIGTVQIGNEVEIGANTTIDCGALGDTVILDMAKIDNQVQIGHNAKIGFGARIVSQVGVAGSSTLGTFTVIGGQSGIAGHLNIADKVMVAARSGVTKSLTTTGEVVAGTPAVPIKEWRRSIATLARLTKMVKTKVEDGPEEGGE</sequence>
<keyword evidence="4 7" id="KW-0677">Repeat</keyword>
<dbReference type="InterPro" id="IPR011004">
    <property type="entry name" value="Trimer_LpxA-like_sf"/>
</dbReference>
<evidence type="ECO:0000313" key="10">
    <source>
        <dbReference type="Proteomes" id="UP000320948"/>
    </source>
</evidence>
<keyword evidence="1 7" id="KW-0444">Lipid biosynthesis</keyword>
<dbReference type="GO" id="GO:0016410">
    <property type="term" value="F:N-acyltransferase activity"/>
    <property type="evidence" value="ECO:0007669"/>
    <property type="project" value="InterPro"/>
</dbReference>
<gene>
    <name evidence="7 9" type="primary">lpxD</name>
    <name evidence="9" type="ORF">DI628_02530</name>
</gene>
<dbReference type="UniPathway" id="UPA00973"/>
<evidence type="ECO:0000256" key="5">
    <source>
        <dbReference type="ARBA" id="ARBA00023098"/>
    </source>
</evidence>
<dbReference type="InterPro" id="IPR007691">
    <property type="entry name" value="LpxD"/>
</dbReference>
<comment type="function">
    <text evidence="7">Catalyzes the N-acylation of UDP-3-O-acylglucosamine using 3-hydroxyacyl-ACP as the acyl donor. Is involved in the biosynthesis of lipid A, a phosphorylated glycolipid that anchors the lipopolysaccharide to the outer membrane of the cell.</text>
</comment>
<dbReference type="GO" id="GO:0009245">
    <property type="term" value="P:lipid A biosynthetic process"/>
    <property type="evidence" value="ECO:0007669"/>
    <property type="project" value="UniProtKB-UniRule"/>
</dbReference>
<dbReference type="PANTHER" id="PTHR43378">
    <property type="entry name" value="UDP-3-O-ACYLGLUCOSAMINE N-ACYLTRANSFERASE"/>
    <property type="match status" value="1"/>
</dbReference>
<dbReference type="Gene3D" id="2.160.10.10">
    <property type="entry name" value="Hexapeptide repeat proteins"/>
    <property type="match status" value="1"/>
</dbReference>
<feature type="domain" description="UDP-3-O-[3-hydroxymyristoyl] glucosamine N-acyltransferase non-repeat region" evidence="8">
    <location>
        <begin position="32"/>
        <end position="100"/>
    </location>
</feature>
<organism evidence="9 10">
    <name type="scientific">Blastochloris viridis</name>
    <name type="common">Rhodopseudomonas viridis</name>
    <dbReference type="NCBI Taxonomy" id="1079"/>
    <lineage>
        <taxon>Bacteria</taxon>
        <taxon>Pseudomonadati</taxon>
        <taxon>Pseudomonadota</taxon>
        <taxon>Alphaproteobacteria</taxon>
        <taxon>Hyphomicrobiales</taxon>
        <taxon>Blastochloridaceae</taxon>
        <taxon>Blastochloris</taxon>
    </lineage>
</organism>
<comment type="catalytic activity">
    <reaction evidence="7">
        <text>a UDP-3-O-[(3R)-3-hydroxyacyl]-alpha-D-glucosamine + a (3R)-hydroxyacyl-[ACP] = a UDP-2-N,3-O-bis[(3R)-3-hydroxyacyl]-alpha-D-glucosamine + holo-[ACP] + H(+)</text>
        <dbReference type="Rhea" id="RHEA:53836"/>
        <dbReference type="Rhea" id="RHEA-COMP:9685"/>
        <dbReference type="Rhea" id="RHEA-COMP:9945"/>
        <dbReference type="ChEBI" id="CHEBI:15378"/>
        <dbReference type="ChEBI" id="CHEBI:64479"/>
        <dbReference type="ChEBI" id="CHEBI:78827"/>
        <dbReference type="ChEBI" id="CHEBI:137740"/>
        <dbReference type="ChEBI" id="CHEBI:137748"/>
        <dbReference type="EC" id="2.3.1.191"/>
    </reaction>
</comment>
<dbReference type="Gene3D" id="3.40.1390.10">
    <property type="entry name" value="MurE/MurF, N-terminal domain"/>
    <property type="match status" value="1"/>
</dbReference>
<reference evidence="9 10" key="1">
    <citation type="journal article" date="2017" name="Nat. Commun.">
        <title>In situ click chemistry generation of cyclooxygenase-2 inhibitors.</title>
        <authorList>
            <person name="Bhardwaj A."/>
            <person name="Kaur J."/>
            <person name="Wuest M."/>
            <person name="Wuest F."/>
        </authorList>
    </citation>
    <scope>NUCLEOTIDE SEQUENCE [LARGE SCALE GENOMIC DNA]</scope>
    <source>
        <strain evidence="9">S2_018_000_R2_106</strain>
    </source>
</reference>
<dbReference type="InterPro" id="IPR001451">
    <property type="entry name" value="Hexapep"/>
</dbReference>
<comment type="subunit">
    <text evidence="7">Homotrimer.</text>
</comment>
<comment type="pathway">
    <text evidence="7">Bacterial outer membrane biogenesis; LPS lipid A biosynthesis.</text>
</comment>
<dbReference type="GO" id="GO:0016020">
    <property type="term" value="C:membrane"/>
    <property type="evidence" value="ECO:0007669"/>
    <property type="project" value="GOC"/>
</dbReference>
<accession>A0A6N4RCR8</accession>
<dbReference type="Proteomes" id="UP000320948">
    <property type="component" value="Unassembled WGS sequence"/>
</dbReference>